<dbReference type="PANTHER" id="PTHR43585:SF2">
    <property type="entry name" value="ATP-GRASP ENZYME FSQD"/>
    <property type="match status" value="1"/>
</dbReference>
<name>A0AAE0TPI2_9PEZI</name>
<evidence type="ECO:0000256" key="2">
    <source>
        <dbReference type="ARBA" id="ARBA00022741"/>
    </source>
</evidence>
<feature type="domain" description="ATP-grasp" evidence="5">
    <location>
        <begin position="303"/>
        <end position="536"/>
    </location>
</feature>
<proteinExistence type="predicted"/>
<dbReference type="PROSITE" id="PS50975">
    <property type="entry name" value="ATP_GRASP"/>
    <property type="match status" value="1"/>
</dbReference>
<dbReference type="InterPro" id="IPR041472">
    <property type="entry name" value="BL00235/CARNS1_N"/>
</dbReference>
<protein>
    <recommendedName>
        <fullName evidence="5">ATP-grasp domain-containing protein</fullName>
    </recommendedName>
</protein>
<dbReference type="GO" id="GO:0016874">
    <property type="term" value="F:ligase activity"/>
    <property type="evidence" value="ECO:0007669"/>
    <property type="project" value="UniProtKB-KW"/>
</dbReference>
<dbReference type="Pfam" id="PF18130">
    <property type="entry name" value="ATPgrasp_N"/>
    <property type="match status" value="1"/>
</dbReference>
<dbReference type="AlphaFoldDB" id="A0AAE0TPI2"/>
<dbReference type="GO" id="GO:0005524">
    <property type="term" value="F:ATP binding"/>
    <property type="evidence" value="ECO:0007669"/>
    <property type="project" value="UniProtKB-UniRule"/>
</dbReference>
<dbReference type="Gene3D" id="3.30.470.20">
    <property type="entry name" value="ATP-grasp fold, B domain"/>
    <property type="match status" value="1"/>
</dbReference>
<dbReference type="InterPro" id="IPR052032">
    <property type="entry name" value="ATP-dep_AA_Ligase"/>
</dbReference>
<dbReference type="GO" id="GO:0046872">
    <property type="term" value="F:metal ion binding"/>
    <property type="evidence" value="ECO:0007669"/>
    <property type="project" value="InterPro"/>
</dbReference>
<organism evidence="6 7">
    <name type="scientific">Recurvomyces mirabilis</name>
    <dbReference type="NCBI Taxonomy" id="574656"/>
    <lineage>
        <taxon>Eukaryota</taxon>
        <taxon>Fungi</taxon>
        <taxon>Dikarya</taxon>
        <taxon>Ascomycota</taxon>
        <taxon>Pezizomycotina</taxon>
        <taxon>Dothideomycetes</taxon>
        <taxon>Dothideomycetidae</taxon>
        <taxon>Mycosphaerellales</taxon>
        <taxon>Teratosphaeriaceae</taxon>
        <taxon>Recurvomyces</taxon>
    </lineage>
</organism>
<dbReference type="Pfam" id="PF13535">
    <property type="entry name" value="ATP-grasp_4"/>
    <property type="match status" value="1"/>
</dbReference>
<keyword evidence="1" id="KW-0436">Ligase</keyword>
<evidence type="ECO:0000256" key="4">
    <source>
        <dbReference type="PROSITE-ProRule" id="PRU00409"/>
    </source>
</evidence>
<evidence type="ECO:0000256" key="1">
    <source>
        <dbReference type="ARBA" id="ARBA00022598"/>
    </source>
</evidence>
<keyword evidence="3 4" id="KW-0067">ATP-binding</keyword>
<dbReference type="InterPro" id="IPR011761">
    <property type="entry name" value="ATP-grasp"/>
</dbReference>
<keyword evidence="2 4" id="KW-0547">Nucleotide-binding</keyword>
<evidence type="ECO:0000313" key="6">
    <source>
        <dbReference type="EMBL" id="KAK3671389.1"/>
    </source>
</evidence>
<dbReference type="SUPFAM" id="SSF56059">
    <property type="entry name" value="Glutathione synthetase ATP-binding domain-like"/>
    <property type="match status" value="1"/>
</dbReference>
<reference evidence="6" key="1">
    <citation type="submission" date="2023-07" db="EMBL/GenBank/DDBJ databases">
        <title>Black Yeasts Isolated from many extreme environments.</title>
        <authorList>
            <person name="Coleine C."/>
            <person name="Stajich J.E."/>
            <person name="Selbmann L."/>
        </authorList>
    </citation>
    <scope>NUCLEOTIDE SEQUENCE</scope>
    <source>
        <strain evidence="6">CCFEE 5485</strain>
    </source>
</reference>
<dbReference type="EMBL" id="JAUTXT010000043">
    <property type="protein sequence ID" value="KAK3671389.1"/>
    <property type="molecule type" value="Genomic_DNA"/>
</dbReference>
<comment type="caution">
    <text evidence="6">The sequence shown here is derived from an EMBL/GenBank/DDBJ whole genome shotgun (WGS) entry which is preliminary data.</text>
</comment>
<dbReference type="Gene3D" id="3.40.50.20">
    <property type="match status" value="1"/>
</dbReference>
<sequence>MPHKIEPARVGAWDAEFLSKDGDDCIVDSVQATSIAASLRPGAGIHRFDSIKVFSEGGRTMSTCKVPTTPSVDAALSLLWSTALSKPGKSVTKFLLPPGDGYIVRSDLMDFSLKLCPAFTTVQGFVQPAQQITGARLAEGEKRPRKLLRSSVGVATVADDADPQAAQNEFQARLSWPWTILTPIKHTRIALIEESRREVFCKEFYTAARAMAISVVILDEPGHWAEDDNGSGAKYREHFVPFVRGGCPVDELPGRIVDTIRGLPYKIDGVMALYDMLMPAVAQAAETLGLPTLGSAAYLASTDKYETRKLAPVSTVMKVESLDDLESQLKTLSQPLQYPLIVKPTRSHAARGVERVNKEEDLREALRNSFACQSQEHDRVGVSFDTSSVIVETYCDGPEVDVNMMLWNGEVLHAEVVDNFQKHGEAVTQSFGSFGSSSPSALPEDEVEMLKRDMADIVRRLGLHSGVIHAEARVHNSAYKISEDKIGVRPRKEPKVGPSGTFLLEVNPRFAGWFEAVLSSYVFGIDYFAGYLMQCIGDEARFRALAHGFGNAPTYHYTWLPQKIETDGSGIMPNELGLEALGIADTYATHRYFWKPGDVVPPRNKRPAPGAGFMMLRSDVSAQDAWRTWAKARQGLEIHLE</sequence>
<evidence type="ECO:0000313" key="7">
    <source>
        <dbReference type="Proteomes" id="UP001274830"/>
    </source>
</evidence>
<accession>A0AAE0TPI2</accession>
<dbReference type="PANTHER" id="PTHR43585">
    <property type="entry name" value="FUMIPYRROLE BIOSYNTHESIS PROTEIN C"/>
    <property type="match status" value="1"/>
</dbReference>
<keyword evidence="7" id="KW-1185">Reference proteome</keyword>
<gene>
    <name evidence="6" type="ORF">LTR78_008667</name>
</gene>
<evidence type="ECO:0000256" key="3">
    <source>
        <dbReference type="ARBA" id="ARBA00022840"/>
    </source>
</evidence>
<evidence type="ECO:0000259" key="5">
    <source>
        <dbReference type="PROSITE" id="PS50975"/>
    </source>
</evidence>
<dbReference type="Proteomes" id="UP001274830">
    <property type="component" value="Unassembled WGS sequence"/>
</dbReference>